<feature type="region of interest" description="Disordered" evidence="1">
    <location>
        <begin position="317"/>
        <end position="347"/>
    </location>
</feature>
<evidence type="ECO:0000256" key="1">
    <source>
        <dbReference type="SAM" id="MobiDB-lite"/>
    </source>
</evidence>
<gene>
    <name evidence="2" type="ORF">A3Q56_02047</name>
</gene>
<keyword evidence="3" id="KW-1185">Reference proteome</keyword>
<evidence type="ECO:0000313" key="3">
    <source>
        <dbReference type="Proteomes" id="UP000078046"/>
    </source>
</evidence>
<reference evidence="2 3" key="1">
    <citation type="submission" date="2016-04" db="EMBL/GenBank/DDBJ databases">
        <title>The genome of Intoshia linei affirms orthonectids as highly simplified spiralians.</title>
        <authorList>
            <person name="Mikhailov K.V."/>
            <person name="Slusarev G.S."/>
            <person name="Nikitin M.A."/>
            <person name="Logacheva M.D."/>
            <person name="Penin A."/>
            <person name="Aleoshin V."/>
            <person name="Panchin Y.V."/>
        </authorList>
    </citation>
    <scope>NUCLEOTIDE SEQUENCE [LARGE SCALE GENOMIC DNA]</scope>
    <source>
        <strain evidence="2">Intl2013</strain>
        <tissue evidence="2">Whole animal</tissue>
    </source>
</reference>
<protein>
    <submittedName>
        <fullName evidence="2">Uncharacterized protein</fullName>
    </submittedName>
</protein>
<feature type="compositionally biased region" description="Polar residues" evidence="1">
    <location>
        <begin position="328"/>
        <end position="347"/>
    </location>
</feature>
<organism evidence="2 3">
    <name type="scientific">Intoshia linei</name>
    <dbReference type="NCBI Taxonomy" id="1819745"/>
    <lineage>
        <taxon>Eukaryota</taxon>
        <taxon>Metazoa</taxon>
        <taxon>Spiralia</taxon>
        <taxon>Lophotrochozoa</taxon>
        <taxon>Mesozoa</taxon>
        <taxon>Orthonectida</taxon>
        <taxon>Rhopaluridae</taxon>
        <taxon>Intoshia</taxon>
    </lineage>
</organism>
<comment type="caution">
    <text evidence="2">The sequence shown here is derived from an EMBL/GenBank/DDBJ whole genome shotgun (WGS) entry which is preliminary data.</text>
</comment>
<sequence length="910" mass="104486">MKYQKSYSLTHTIMNISLPSGKVINKNIDKSMPINKFVDMIISQHHLNNNQVYSVKFNYQNSEKKSFEIDAADDSPLDTFHSNIINIQPFPVNNISNSCPEQSFVPFKMTKRIVVYMEKGIRKIYRIFEWEKIETFLKTICKEENVNIQHYNLFAPVSTISSSENIEPINPNVRIKEYNRNSIIFLNTKATPVLILKTIPEFMFKKILGHVSCDYDHKIKDIQNPIPACYIKKILTVNWPQHSQNLKFNEICQKKIKMKFFTITKKFKTNNSIKSKSQTLSKESKKEYDEYIDNIKKENEQFDSDIAILPHFSLSNKKQAPLPPVQNDLPSRNGTTTSSKSNCSEQTSGFVENRFSINEKFSNSKRQSVFTLKKKTSFAPVPIPASSIFRVESTSCILKKKKNIAPSIPKLPDTNATVELNSTDTTKNNENASTPRTDVNSVNAKIESYCNYRDVQEEKSLNKQDNDELSDCKEFVNKWIGTFNEENSIENESINTEKQLTEPISVCLEELPKVSVPEDEVFSQEKNLHNEQDLNQNQDLKEDIHLENVKVYEESKIVESLDIKCQDNLKNICPVTKIDHEIEINAKVDSNDTVNIYVKEVNEENEKDKEDKVNESEINLKTNTIEMSLLPMNERRAMLNNEITNSSKYRDLNHLSTSYDSQNTSNVFSENEATNLKERRLHSTPNQTCSSNSNIPSLNSILTNDILIKQKIKMKNVGSQNEISATNTDTDTNSRMEISINDLKLGLNGLKKVDSINTEKVDVDVTDIQKIKTVKNYEKIGCLRGKKAISVAEILKNSNSTLLYRSSDTKLSSITESVKNTSEEWTESTPNVSIQVDKQLTEEIVTEPIKIDPQTKSNYQWKILPVSIKSTRAFQQERFNERMTVRKRSDVDDFINNKRKSHVIFSSLKK</sequence>
<proteinExistence type="predicted"/>
<dbReference type="EMBL" id="LWCA01000175">
    <property type="protein sequence ID" value="OAF70207.1"/>
    <property type="molecule type" value="Genomic_DNA"/>
</dbReference>
<accession>A0A177B7D3</accession>
<dbReference type="Proteomes" id="UP000078046">
    <property type="component" value="Unassembled WGS sequence"/>
</dbReference>
<name>A0A177B7D3_9BILA</name>
<evidence type="ECO:0000313" key="2">
    <source>
        <dbReference type="EMBL" id="OAF70207.1"/>
    </source>
</evidence>
<dbReference type="AlphaFoldDB" id="A0A177B7D3"/>